<dbReference type="InterPro" id="IPR015421">
    <property type="entry name" value="PyrdxlP-dep_Trfase_major"/>
</dbReference>
<proteinExistence type="predicted"/>
<dbReference type="RefSeq" id="WP_184663215.1">
    <property type="nucleotide sequence ID" value="NZ_JACHHB010000003.1"/>
</dbReference>
<dbReference type="PANTHER" id="PTHR11601">
    <property type="entry name" value="CYSTEINE DESULFURYLASE FAMILY MEMBER"/>
    <property type="match status" value="1"/>
</dbReference>
<evidence type="ECO:0000256" key="2">
    <source>
        <dbReference type="ARBA" id="ARBA00022898"/>
    </source>
</evidence>
<organism evidence="4 5">
    <name type="scientific">Texcoconibacillus texcoconensis</name>
    <dbReference type="NCBI Taxonomy" id="1095777"/>
    <lineage>
        <taxon>Bacteria</taxon>
        <taxon>Bacillati</taxon>
        <taxon>Bacillota</taxon>
        <taxon>Bacilli</taxon>
        <taxon>Bacillales</taxon>
        <taxon>Bacillaceae</taxon>
        <taxon>Texcoconibacillus</taxon>
    </lineage>
</organism>
<dbReference type="InterPro" id="IPR015422">
    <property type="entry name" value="PyrdxlP-dep_Trfase_small"/>
</dbReference>
<dbReference type="InterPro" id="IPR000192">
    <property type="entry name" value="Aminotrans_V_dom"/>
</dbReference>
<dbReference type="Gene3D" id="3.90.1150.10">
    <property type="entry name" value="Aspartate Aminotransferase, domain 1"/>
    <property type="match status" value="1"/>
</dbReference>
<dbReference type="AlphaFoldDB" id="A0A840QN25"/>
<feature type="domain" description="Aminotransferase class V" evidence="3">
    <location>
        <begin position="2"/>
        <end position="362"/>
    </location>
</feature>
<dbReference type="EMBL" id="JACHHB010000003">
    <property type="protein sequence ID" value="MBB5172758.1"/>
    <property type="molecule type" value="Genomic_DNA"/>
</dbReference>
<gene>
    <name evidence="4" type="ORF">HNQ41_000902</name>
</gene>
<dbReference type="PANTHER" id="PTHR11601:SF50">
    <property type="entry name" value="CYSTEINE DESULFURASE ISCS 2-RELATED"/>
    <property type="match status" value="1"/>
</dbReference>
<reference evidence="4 5" key="1">
    <citation type="submission" date="2020-08" db="EMBL/GenBank/DDBJ databases">
        <title>Genomic Encyclopedia of Type Strains, Phase IV (KMG-IV): sequencing the most valuable type-strain genomes for metagenomic binning, comparative biology and taxonomic classification.</title>
        <authorList>
            <person name="Goeker M."/>
        </authorList>
    </citation>
    <scope>NUCLEOTIDE SEQUENCE [LARGE SCALE GENOMIC DNA]</scope>
    <source>
        <strain evidence="4 5">DSM 24696</strain>
    </source>
</reference>
<dbReference type="GO" id="GO:0031071">
    <property type="term" value="F:cysteine desulfurase activity"/>
    <property type="evidence" value="ECO:0007669"/>
    <property type="project" value="UniProtKB-EC"/>
</dbReference>
<protein>
    <submittedName>
        <fullName evidence="4">Cysteine desulfurase</fullName>
        <ecNumber evidence="4">2.8.1.7</ecNumber>
    </submittedName>
</protein>
<dbReference type="InterPro" id="IPR015424">
    <property type="entry name" value="PyrdxlP-dep_Trfase"/>
</dbReference>
<dbReference type="Proteomes" id="UP000551878">
    <property type="component" value="Unassembled WGS sequence"/>
</dbReference>
<name>A0A840QN25_9BACI</name>
<comment type="caution">
    <text evidence="4">The sequence shown here is derived from an EMBL/GenBank/DDBJ whole genome shotgun (WGS) entry which is preliminary data.</text>
</comment>
<dbReference type="InterPro" id="IPR016454">
    <property type="entry name" value="Cysteine_dSase"/>
</dbReference>
<dbReference type="Gene3D" id="3.40.640.10">
    <property type="entry name" value="Type I PLP-dependent aspartate aminotransferase-like (Major domain)"/>
    <property type="match status" value="1"/>
</dbReference>
<comment type="cofactor">
    <cofactor evidence="1">
        <name>pyridoxal 5'-phosphate</name>
        <dbReference type="ChEBI" id="CHEBI:597326"/>
    </cofactor>
</comment>
<evidence type="ECO:0000313" key="4">
    <source>
        <dbReference type="EMBL" id="MBB5172758.1"/>
    </source>
</evidence>
<evidence type="ECO:0000259" key="3">
    <source>
        <dbReference type="Pfam" id="PF00266"/>
    </source>
</evidence>
<dbReference type="Pfam" id="PF00266">
    <property type="entry name" value="Aminotran_5"/>
    <property type="match status" value="1"/>
</dbReference>
<evidence type="ECO:0000256" key="1">
    <source>
        <dbReference type="ARBA" id="ARBA00001933"/>
    </source>
</evidence>
<dbReference type="SUPFAM" id="SSF53383">
    <property type="entry name" value="PLP-dependent transferases"/>
    <property type="match status" value="1"/>
</dbReference>
<keyword evidence="2" id="KW-0663">Pyridoxal phosphate</keyword>
<dbReference type="PIRSF" id="PIRSF005572">
    <property type="entry name" value="NifS"/>
    <property type="match status" value="1"/>
</dbReference>
<keyword evidence="5" id="KW-1185">Reference proteome</keyword>
<dbReference type="EC" id="2.8.1.7" evidence="4"/>
<evidence type="ECO:0000313" key="5">
    <source>
        <dbReference type="Proteomes" id="UP000551878"/>
    </source>
</evidence>
<sequence>MIYFDNSATTQPYKDVVETYTKVVQQYIGNPSSLHPLGRQAERLITQAREAVSSLLGVKSKEILFTSGGTEGNNLAIKGTAFRYRNRGRHLITTKVEHPSVYEAFQYLEGQGFEVTYLPVDKTGAVSVQKVKEALREDTILVSLIHVNNELGTVNPIQEVGRLLADYPKVLFHVDHVQGIGKVSLPFKGSGIDLCTVSGHKFHGLKGTGFLYLREGIWIDPLLHGGSQELRHRAGTENIAGAVSLAKALRLTLENQQNKTEKIKQLQGMIVNAVREIHGTHVNSMEDGAPHIIHFSVPGLKPEVLVQALAEEGIYVSTKSACSSKQSEPSRVLQETFRDEELAKSGIRVSLSYDNTEEEANTLITTLNRVIPELLEVVNI</sequence>
<accession>A0A840QN25</accession>
<keyword evidence="4" id="KW-0808">Transferase</keyword>